<dbReference type="NCBIfam" id="TIGR00254">
    <property type="entry name" value="GGDEF"/>
    <property type="match status" value="1"/>
</dbReference>
<dbReference type="CDD" id="cd01949">
    <property type="entry name" value="GGDEF"/>
    <property type="match status" value="1"/>
</dbReference>
<dbReference type="InterPro" id="IPR000700">
    <property type="entry name" value="PAS-assoc_C"/>
</dbReference>
<dbReference type="Pfam" id="PF00989">
    <property type="entry name" value="PAS"/>
    <property type="match status" value="1"/>
</dbReference>
<evidence type="ECO:0000313" key="6">
    <source>
        <dbReference type="Proteomes" id="UP000252558"/>
    </source>
</evidence>
<proteinExistence type="predicted"/>
<dbReference type="OrthoDB" id="9816034at2"/>
<organism evidence="5 6">
    <name type="scientific">Corallincola holothuriorum</name>
    <dbReference type="NCBI Taxonomy" id="2282215"/>
    <lineage>
        <taxon>Bacteria</taxon>
        <taxon>Pseudomonadati</taxon>
        <taxon>Pseudomonadota</taxon>
        <taxon>Gammaproteobacteria</taxon>
        <taxon>Alteromonadales</taxon>
        <taxon>Psychromonadaceae</taxon>
        <taxon>Corallincola</taxon>
    </lineage>
</organism>
<feature type="domain" description="PAC" evidence="2">
    <location>
        <begin position="416"/>
        <end position="468"/>
    </location>
</feature>
<gene>
    <name evidence="5" type="ORF">DU002_18110</name>
</gene>
<feature type="domain" description="EAL" evidence="3">
    <location>
        <begin position="642"/>
        <end position="897"/>
    </location>
</feature>
<dbReference type="Gene3D" id="3.20.20.450">
    <property type="entry name" value="EAL domain"/>
    <property type="match status" value="1"/>
</dbReference>
<dbReference type="InterPro" id="IPR013767">
    <property type="entry name" value="PAS_fold"/>
</dbReference>
<feature type="domain" description="PAS" evidence="1">
    <location>
        <begin position="342"/>
        <end position="386"/>
    </location>
</feature>
<dbReference type="RefSeq" id="WP_114339866.1">
    <property type="nucleotide sequence ID" value="NZ_QPID01000014.1"/>
</dbReference>
<evidence type="ECO:0000313" key="5">
    <source>
        <dbReference type="EMBL" id="RCU43796.1"/>
    </source>
</evidence>
<dbReference type="Pfam" id="PF00990">
    <property type="entry name" value="GGDEF"/>
    <property type="match status" value="1"/>
</dbReference>
<dbReference type="InterPro" id="IPR052155">
    <property type="entry name" value="Biofilm_reg_signaling"/>
</dbReference>
<evidence type="ECO:0000259" key="1">
    <source>
        <dbReference type="PROSITE" id="PS50112"/>
    </source>
</evidence>
<dbReference type="Proteomes" id="UP000252558">
    <property type="component" value="Unassembled WGS sequence"/>
</dbReference>
<dbReference type="PROSITE" id="PS50113">
    <property type="entry name" value="PAC"/>
    <property type="match status" value="1"/>
</dbReference>
<dbReference type="Gene3D" id="3.30.450.20">
    <property type="entry name" value="PAS domain"/>
    <property type="match status" value="1"/>
</dbReference>
<dbReference type="SUPFAM" id="SSF141868">
    <property type="entry name" value="EAL domain-like"/>
    <property type="match status" value="1"/>
</dbReference>
<dbReference type="SUPFAM" id="SSF55785">
    <property type="entry name" value="PYP-like sensor domain (PAS domain)"/>
    <property type="match status" value="1"/>
</dbReference>
<dbReference type="InterPro" id="IPR029787">
    <property type="entry name" value="Nucleotide_cyclase"/>
</dbReference>
<dbReference type="SMART" id="SM00267">
    <property type="entry name" value="GGDEF"/>
    <property type="match status" value="1"/>
</dbReference>
<name>A0A368N0M7_9GAMM</name>
<evidence type="ECO:0000259" key="3">
    <source>
        <dbReference type="PROSITE" id="PS50883"/>
    </source>
</evidence>
<protein>
    <submittedName>
        <fullName evidence="5">EAL domain-containing protein</fullName>
    </submittedName>
</protein>
<dbReference type="Gene3D" id="3.30.70.270">
    <property type="match status" value="1"/>
</dbReference>
<dbReference type="InterPro" id="IPR000014">
    <property type="entry name" value="PAS"/>
</dbReference>
<dbReference type="Pfam" id="PF00563">
    <property type="entry name" value="EAL"/>
    <property type="match status" value="1"/>
</dbReference>
<dbReference type="InterPro" id="IPR035965">
    <property type="entry name" value="PAS-like_dom_sf"/>
</dbReference>
<dbReference type="NCBIfam" id="TIGR00229">
    <property type="entry name" value="sensory_box"/>
    <property type="match status" value="1"/>
</dbReference>
<sequence>MSLTRRLFTLLAMICLPALLFLWIASRGLLLDTLQRIEHMVAENHLRQTYNQFEFYLQRLETWGFEWSQEPDLVKYVVTPSKAFETGYFPDDLLVFNRSHLVMFFDADVSVLFERFIDTDSGLVNATVPANIKQKIQHRIQQQASELERKTITGMVQFDHAPMMLTIRAIRPLDDANINGTTAGYLVFAERVDAQLLFRISQAMGYSVNLQPHQGPQKLQSHNDTQLDRTQSSLWVTRTLYGLDHDTQFELSISMDRSLFLFGAEGIERYLVITICSLLALLAALYLFIRQYVAAPVASLTRQVNAIDADAEECQPIIVGKSREIKILGEKFNRLMDSLFKEKVRARTTLASIGEAVISTDSRGSITYLSPVAEKLLQLTQEQGVGLPIDKVLQSVDGMSLAPQIAMFADMPSATTQRSMRRLQIAGRSVSIEQTVSPLLGAADEITGAVLVLRDISSAELLKEKLQHQSSHDPVTGLYTRGRFEQMISLLSPELTSGEHAVCYIDLDNFKLVNDNCGHGVGDRLLREISDAIRRCIRETDLLARMGGDEFALVLRDIDIDAVRKVMVKISEEIESVSVYWGASAYSVGASIGVSFLRPEQTQLKAVLQEADAACRGAKLPGSNNICFYDADNQEVTDHQQAPRWAIKINDAIDADKLELYYQEIMPLAPTTEGMKRIEVLVRMREANGELLLPDSFLPAAERYHLCEKLDHWVLEHVYQWLARHPECWSHSRVSINLSTETLGSDKFEPYLASLCHRYRIPNSSICFEITERAAIRNQQKMIELLKRLRNQGFRFALDDFGSGFSSYGYLKSLPVDFVKIDGGFVRTMHEDPKDLALVQSIHQVCNVLGMQTVAEYVENDAVYQSACDLGIDFVQGFNIGHPKPLSEFALNFIDQQVV</sequence>
<dbReference type="PROSITE" id="PS50112">
    <property type="entry name" value="PAS"/>
    <property type="match status" value="1"/>
</dbReference>
<dbReference type="InterPro" id="IPR007892">
    <property type="entry name" value="CHASE4"/>
</dbReference>
<dbReference type="InterPro" id="IPR000160">
    <property type="entry name" value="GGDEF_dom"/>
</dbReference>
<accession>A0A368N0M7</accession>
<dbReference type="PANTHER" id="PTHR44757:SF4">
    <property type="entry name" value="DIGUANYLATE CYCLASE DGCE-RELATED"/>
    <property type="match status" value="1"/>
</dbReference>
<reference evidence="5 6" key="1">
    <citation type="submission" date="2018-07" db="EMBL/GenBank/DDBJ databases">
        <title>Corallincola holothuriorum sp. nov., a new facultative anaerobe isolated from sea cucumber Apostichopus japonicus.</title>
        <authorList>
            <person name="Xia H."/>
        </authorList>
    </citation>
    <scope>NUCLEOTIDE SEQUENCE [LARGE SCALE GENOMIC DNA]</scope>
    <source>
        <strain evidence="5 6">C4</strain>
    </source>
</reference>
<dbReference type="InterPro" id="IPR043128">
    <property type="entry name" value="Rev_trsase/Diguanyl_cyclase"/>
</dbReference>
<evidence type="ECO:0000259" key="4">
    <source>
        <dbReference type="PROSITE" id="PS50887"/>
    </source>
</evidence>
<dbReference type="Pfam" id="PF05228">
    <property type="entry name" value="CHASE4"/>
    <property type="match status" value="1"/>
</dbReference>
<evidence type="ECO:0000259" key="2">
    <source>
        <dbReference type="PROSITE" id="PS50113"/>
    </source>
</evidence>
<dbReference type="PROSITE" id="PS50887">
    <property type="entry name" value="GGDEF"/>
    <property type="match status" value="1"/>
</dbReference>
<dbReference type="GO" id="GO:0006355">
    <property type="term" value="P:regulation of DNA-templated transcription"/>
    <property type="evidence" value="ECO:0007669"/>
    <property type="project" value="InterPro"/>
</dbReference>
<dbReference type="InterPro" id="IPR035919">
    <property type="entry name" value="EAL_sf"/>
</dbReference>
<dbReference type="SUPFAM" id="SSF55073">
    <property type="entry name" value="Nucleotide cyclase"/>
    <property type="match status" value="1"/>
</dbReference>
<dbReference type="InterPro" id="IPR001633">
    <property type="entry name" value="EAL_dom"/>
</dbReference>
<dbReference type="PANTHER" id="PTHR44757">
    <property type="entry name" value="DIGUANYLATE CYCLASE DGCP"/>
    <property type="match status" value="1"/>
</dbReference>
<dbReference type="PROSITE" id="PS50883">
    <property type="entry name" value="EAL"/>
    <property type="match status" value="1"/>
</dbReference>
<dbReference type="AlphaFoldDB" id="A0A368N0M7"/>
<dbReference type="SMART" id="SM00052">
    <property type="entry name" value="EAL"/>
    <property type="match status" value="1"/>
</dbReference>
<dbReference type="EMBL" id="QPID01000014">
    <property type="protein sequence ID" value="RCU43796.1"/>
    <property type="molecule type" value="Genomic_DNA"/>
</dbReference>
<dbReference type="Gene3D" id="6.10.340.10">
    <property type="match status" value="1"/>
</dbReference>
<dbReference type="CDD" id="cd01948">
    <property type="entry name" value="EAL"/>
    <property type="match status" value="1"/>
</dbReference>
<feature type="domain" description="GGDEF" evidence="4">
    <location>
        <begin position="498"/>
        <end position="631"/>
    </location>
</feature>
<keyword evidence="6" id="KW-1185">Reference proteome</keyword>
<comment type="caution">
    <text evidence="5">The sequence shown here is derived from an EMBL/GenBank/DDBJ whole genome shotgun (WGS) entry which is preliminary data.</text>
</comment>